<sequence>MSGGAPERPVFDTEPVLALERQPALPGGGRWSVLRTWARGRWSVGAAAAVLAAAALAVANGAFSGATLPGVLWTGLLVLGGSAALGLLVASLVGAPIGAEATVCDLRGPLFGMMGLLLATSQGNQSMIVQLFAGLSLDTIHLAVQPAVGVAAVALMLAALSARLRLEHTALADPENAAACATCTPIFPGRR</sequence>
<keyword evidence="3" id="KW-1185">Reference proteome</keyword>
<feature type="transmembrane region" description="Helical" evidence="1">
    <location>
        <begin position="75"/>
        <end position="98"/>
    </location>
</feature>
<dbReference type="RefSeq" id="WP_189694571.1">
    <property type="nucleotide sequence ID" value="NZ_BNCM01000011.1"/>
</dbReference>
<evidence type="ECO:0000313" key="3">
    <source>
        <dbReference type="Proteomes" id="UP000639051"/>
    </source>
</evidence>
<name>A0ABS1K3I4_9MICC</name>
<evidence type="ECO:0000313" key="2">
    <source>
        <dbReference type="EMBL" id="MBL0706251.1"/>
    </source>
</evidence>
<evidence type="ECO:0000256" key="1">
    <source>
        <dbReference type="SAM" id="Phobius"/>
    </source>
</evidence>
<reference evidence="2 3" key="1">
    <citation type="submission" date="2021-01" db="EMBL/GenBank/DDBJ databases">
        <title>Genome public.</title>
        <authorList>
            <person name="Liu C."/>
            <person name="Sun Q."/>
        </authorList>
    </citation>
    <scope>NUCLEOTIDE SEQUENCE [LARGE SCALE GENOMIC DNA]</scope>
    <source>
        <strain evidence="2 3">JC656</strain>
    </source>
</reference>
<organism evidence="2 3">
    <name type="scientific">Sinomonas cellulolyticus</name>
    <dbReference type="NCBI Taxonomy" id="2801916"/>
    <lineage>
        <taxon>Bacteria</taxon>
        <taxon>Bacillati</taxon>
        <taxon>Actinomycetota</taxon>
        <taxon>Actinomycetes</taxon>
        <taxon>Micrococcales</taxon>
        <taxon>Micrococcaceae</taxon>
        <taxon>Sinomonas</taxon>
    </lineage>
</organism>
<keyword evidence="1" id="KW-1133">Transmembrane helix</keyword>
<feature type="transmembrane region" description="Helical" evidence="1">
    <location>
        <begin position="42"/>
        <end position="63"/>
    </location>
</feature>
<protein>
    <submittedName>
        <fullName evidence="2">Uncharacterized protein</fullName>
    </submittedName>
</protein>
<gene>
    <name evidence="2" type="ORF">JJE72_12130</name>
</gene>
<accession>A0ABS1K3I4</accession>
<dbReference type="Proteomes" id="UP000639051">
    <property type="component" value="Unassembled WGS sequence"/>
</dbReference>
<feature type="transmembrane region" description="Helical" evidence="1">
    <location>
        <begin position="139"/>
        <end position="160"/>
    </location>
</feature>
<keyword evidence="1" id="KW-0472">Membrane</keyword>
<dbReference type="EMBL" id="JAERRC010000028">
    <property type="protein sequence ID" value="MBL0706251.1"/>
    <property type="molecule type" value="Genomic_DNA"/>
</dbReference>
<comment type="caution">
    <text evidence="2">The sequence shown here is derived from an EMBL/GenBank/DDBJ whole genome shotgun (WGS) entry which is preliminary data.</text>
</comment>
<keyword evidence="1" id="KW-0812">Transmembrane</keyword>
<proteinExistence type="predicted"/>